<proteinExistence type="predicted"/>
<sequence>MLLEIFACVSIIVIALLAKLSWWRQRCNQLISNGEPSFFNPLGGVLDYDGFEISAKKYAVHLGIISAFRKWSHTFKKYPLFCMWITYAPFVLIHKSEAVKVSSSLFTFH</sequence>
<organism evidence="2 3">
    <name type="scientific">Caerostris darwini</name>
    <dbReference type="NCBI Taxonomy" id="1538125"/>
    <lineage>
        <taxon>Eukaryota</taxon>
        <taxon>Metazoa</taxon>
        <taxon>Ecdysozoa</taxon>
        <taxon>Arthropoda</taxon>
        <taxon>Chelicerata</taxon>
        <taxon>Arachnida</taxon>
        <taxon>Araneae</taxon>
        <taxon>Araneomorphae</taxon>
        <taxon>Entelegynae</taxon>
        <taxon>Araneoidea</taxon>
        <taxon>Araneidae</taxon>
        <taxon>Caerostris</taxon>
    </lineage>
</organism>
<evidence type="ECO:0000313" key="2">
    <source>
        <dbReference type="EMBL" id="GIX78237.1"/>
    </source>
</evidence>
<keyword evidence="1" id="KW-1133">Transmembrane helix</keyword>
<dbReference type="AlphaFoldDB" id="A0AAV4N3T5"/>
<dbReference type="Proteomes" id="UP001054837">
    <property type="component" value="Unassembled WGS sequence"/>
</dbReference>
<gene>
    <name evidence="2" type="ORF">CDAR_509161</name>
</gene>
<keyword evidence="1" id="KW-0472">Membrane</keyword>
<comment type="caution">
    <text evidence="2">The sequence shown here is derived from an EMBL/GenBank/DDBJ whole genome shotgun (WGS) entry which is preliminary data.</text>
</comment>
<evidence type="ECO:0000313" key="3">
    <source>
        <dbReference type="Proteomes" id="UP001054837"/>
    </source>
</evidence>
<evidence type="ECO:0000256" key="1">
    <source>
        <dbReference type="SAM" id="Phobius"/>
    </source>
</evidence>
<name>A0AAV4N3T5_9ARAC</name>
<protein>
    <recommendedName>
        <fullName evidence="4">Cytochrome P450</fullName>
    </recommendedName>
</protein>
<reference evidence="2 3" key="1">
    <citation type="submission" date="2021-06" db="EMBL/GenBank/DDBJ databases">
        <title>Caerostris darwini draft genome.</title>
        <authorList>
            <person name="Kono N."/>
            <person name="Arakawa K."/>
        </authorList>
    </citation>
    <scope>NUCLEOTIDE SEQUENCE [LARGE SCALE GENOMIC DNA]</scope>
</reference>
<keyword evidence="1" id="KW-0812">Transmembrane</keyword>
<dbReference type="EMBL" id="BPLQ01001079">
    <property type="protein sequence ID" value="GIX78237.1"/>
    <property type="molecule type" value="Genomic_DNA"/>
</dbReference>
<accession>A0AAV4N3T5</accession>
<evidence type="ECO:0008006" key="4">
    <source>
        <dbReference type="Google" id="ProtNLM"/>
    </source>
</evidence>
<keyword evidence="3" id="KW-1185">Reference proteome</keyword>
<feature type="transmembrane region" description="Helical" evidence="1">
    <location>
        <begin position="5"/>
        <end position="23"/>
    </location>
</feature>